<accession>A0A370IBU9</accession>
<dbReference type="InterPro" id="IPR020288">
    <property type="entry name" value="Sheath_initiator"/>
</dbReference>
<reference evidence="1 2" key="1">
    <citation type="submission" date="2018-07" db="EMBL/GenBank/DDBJ databases">
        <title>Genomic Encyclopedia of Type Strains, Phase IV (KMG-IV): sequencing the most valuable type-strain genomes for metagenomic binning, comparative biology and taxonomic classification.</title>
        <authorList>
            <person name="Goeker M."/>
        </authorList>
    </citation>
    <scope>NUCLEOTIDE SEQUENCE [LARGE SCALE GENOMIC DNA]</scope>
    <source>
        <strain evidence="1 2">DSM 44290</strain>
    </source>
</reference>
<proteinExistence type="predicted"/>
<gene>
    <name evidence="1" type="ORF">DFR76_102564</name>
</gene>
<protein>
    <recommendedName>
        <fullName evidence="3">Phage baseplate assembly protein W</fullName>
    </recommendedName>
</protein>
<evidence type="ECO:0008006" key="3">
    <source>
        <dbReference type="Google" id="ProtNLM"/>
    </source>
</evidence>
<dbReference type="SUPFAM" id="SSF160719">
    <property type="entry name" value="gpW/gp25-like"/>
    <property type="match status" value="1"/>
</dbReference>
<sequence length="132" mass="14445">MNTPNNTGIRLEKGDLVIENGAIATRSGLPNLAQDLQIRLLTPLGGDRYDIRYGLDYESVFTTPVSAHEMRDLLRLNIVRTLSGDSRVQEIRDIQVSDPGIDPRHRVWQVVVSIITSDGVPAVLTTTVGAPA</sequence>
<evidence type="ECO:0000313" key="2">
    <source>
        <dbReference type="Proteomes" id="UP000254869"/>
    </source>
</evidence>
<dbReference type="RefSeq" id="WP_067992843.1">
    <property type="nucleotide sequence ID" value="NZ_QQBC01000002.1"/>
</dbReference>
<evidence type="ECO:0000313" key="1">
    <source>
        <dbReference type="EMBL" id="RDI68163.1"/>
    </source>
</evidence>
<dbReference type="Gene3D" id="3.10.450.40">
    <property type="match status" value="1"/>
</dbReference>
<dbReference type="Proteomes" id="UP000254869">
    <property type="component" value="Unassembled WGS sequence"/>
</dbReference>
<dbReference type="EMBL" id="QQBC01000002">
    <property type="protein sequence ID" value="RDI68163.1"/>
    <property type="molecule type" value="Genomic_DNA"/>
</dbReference>
<organism evidence="1 2">
    <name type="scientific">Nocardia pseudobrasiliensis</name>
    <dbReference type="NCBI Taxonomy" id="45979"/>
    <lineage>
        <taxon>Bacteria</taxon>
        <taxon>Bacillati</taxon>
        <taxon>Actinomycetota</taxon>
        <taxon>Actinomycetes</taxon>
        <taxon>Mycobacteriales</taxon>
        <taxon>Nocardiaceae</taxon>
        <taxon>Nocardia</taxon>
    </lineage>
</organism>
<dbReference type="STRING" id="1210086.GCA_001613105_01140"/>
<dbReference type="Pfam" id="PF10934">
    <property type="entry name" value="Sheath_initiator"/>
    <property type="match status" value="1"/>
</dbReference>
<keyword evidence="2" id="KW-1185">Reference proteome</keyword>
<comment type="caution">
    <text evidence="1">The sequence shown here is derived from an EMBL/GenBank/DDBJ whole genome shotgun (WGS) entry which is preliminary data.</text>
</comment>
<name>A0A370IBU9_9NOCA</name>
<dbReference type="AlphaFoldDB" id="A0A370IBU9"/>